<evidence type="ECO:0000313" key="4">
    <source>
        <dbReference type="Proteomes" id="UP001145799"/>
    </source>
</evidence>
<reference evidence="2" key="1">
    <citation type="submission" date="2022-12" db="EMBL/GenBank/DDBJ databases">
        <title>Gycomyces niveus sp.nov., a novel actinomycete isolated from soil in Shouguang.</title>
        <authorList>
            <person name="Yang X."/>
        </authorList>
    </citation>
    <scope>NUCLEOTIDE SEQUENCE</scope>
    <source>
        <strain evidence="2">DSM 44724</strain>
    </source>
</reference>
<reference evidence="3 5" key="2">
    <citation type="submission" date="2023-07" db="EMBL/GenBank/DDBJ databases">
        <title>Sequencing the genomes of 1000 actinobacteria strains.</title>
        <authorList>
            <person name="Klenk H.-P."/>
        </authorList>
    </citation>
    <scope>NUCLEOTIDE SEQUENCE [LARGE SCALE GENOMIC DNA]</scope>
    <source>
        <strain evidence="3 5">DSM 44724</strain>
    </source>
</reference>
<keyword evidence="1" id="KW-1133">Transmembrane helix</keyword>
<evidence type="ECO:0000313" key="5">
    <source>
        <dbReference type="Proteomes" id="UP001183604"/>
    </source>
</evidence>
<evidence type="ECO:0000313" key="3">
    <source>
        <dbReference type="EMBL" id="MDR7337271.1"/>
    </source>
</evidence>
<sequence length="190" mass="20518">MSTPTANHTEAPLRVVPEPERSGPTGILLFQTLILTWAAAWLTLVVTNNINDFGTNRSLIAAMLSMDELSADAVLGNGIEWRAMPEGLAVPALIGVIAYQLLSITLLWRGAVFAIKTLLRREPVLPARALRAANLGLTAFAGLFVVFLCGGMWFGYWMKMGPVQMVHLTGLIIALLAAIVVNLPVARDRS</sequence>
<keyword evidence="5" id="KW-1185">Reference proteome</keyword>
<protein>
    <submittedName>
        <fullName evidence="2">DUF2165 family protein</fullName>
    </submittedName>
    <submittedName>
        <fullName evidence="3">Small integral membrane protein</fullName>
    </submittedName>
</protein>
<dbReference type="EMBL" id="JAPZVQ010000004">
    <property type="protein sequence ID" value="MDA1385115.1"/>
    <property type="molecule type" value="Genomic_DNA"/>
</dbReference>
<keyword evidence="1" id="KW-0472">Membrane</keyword>
<dbReference type="Proteomes" id="UP001183604">
    <property type="component" value="Unassembled WGS sequence"/>
</dbReference>
<evidence type="ECO:0000256" key="1">
    <source>
        <dbReference type="SAM" id="Phobius"/>
    </source>
</evidence>
<feature type="transmembrane region" description="Helical" evidence="1">
    <location>
        <begin position="88"/>
        <end position="108"/>
    </location>
</feature>
<proteinExistence type="predicted"/>
<gene>
    <name evidence="3" type="ORF">J2S69_000990</name>
    <name evidence="2" type="ORF">O2L01_08975</name>
</gene>
<dbReference type="Pfam" id="PF09933">
    <property type="entry name" value="DUF2165"/>
    <property type="match status" value="1"/>
</dbReference>
<dbReference type="EMBL" id="JAVDYD010000001">
    <property type="protein sequence ID" value="MDR7337271.1"/>
    <property type="molecule type" value="Genomic_DNA"/>
</dbReference>
<comment type="caution">
    <text evidence="2">The sequence shown here is derived from an EMBL/GenBank/DDBJ whole genome shotgun (WGS) entry which is preliminary data.</text>
</comment>
<feature type="transmembrane region" description="Helical" evidence="1">
    <location>
        <begin position="27"/>
        <end position="46"/>
    </location>
</feature>
<accession>A0A9X3PJB2</accession>
<organism evidence="2 4">
    <name type="scientific">Glycomyces lechevalierae</name>
    <dbReference type="NCBI Taxonomy" id="256034"/>
    <lineage>
        <taxon>Bacteria</taxon>
        <taxon>Bacillati</taxon>
        <taxon>Actinomycetota</taxon>
        <taxon>Actinomycetes</taxon>
        <taxon>Glycomycetales</taxon>
        <taxon>Glycomycetaceae</taxon>
        <taxon>Glycomyces</taxon>
    </lineage>
</organism>
<keyword evidence="1" id="KW-0812">Transmembrane</keyword>
<dbReference type="InterPro" id="IPR018681">
    <property type="entry name" value="DUF2165_transmembrane"/>
</dbReference>
<name>A0A9X3PJB2_9ACTN</name>
<dbReference type="AlphaFoldDB" id="A0A9X3PJB2"/>
<evidence type="ECO:0000313" key="2">
    <source>
        <dbReference type="EMBL" id="MDA1385115.1"/>
    </source>
</evidence>
<dbReference type="Proteomes" id="UP001145799">
    <property type="component" value="Unassembled WGS sequence"/>
</dbReference>
<feature type="transmembrane region" description="Helical" evidence="1">
    <location>
        <begin position="166"/>
        <end position="185"/>
    </location>
</feature>
<dbReference type="RefSeq" id="WP_270121580.1">
    <property type="nucleotide sequence ID" value="NZ_BAAAOM010000002.1"/>
</dbReference>
<feature type="transmembrane region" description="Helical" evidence="1">
    <location>
        <begin position="129"/>
        <end position="154"/>
    </location>
</feature>